<evidence type="ECO:0000313" key="2">
    <source>
        <dbReference type="Proteomes" id="UP000036681"/>
    </source>
</evidence>
<keyword evidence="1" id="KW-0472">Membrane</keyword>
<reference evidence="3" key="1">
    <citation type="submission" date="2017-02" db="UniProtKB">
        <authorList>
            <consortium name="WormBaseParasite"/>
        </authorList>
    </citation>
    <scope>IDENTIFICATION</scope>
</reference>
<organism evidence="2 3">
    <name type="scientific">Ascaris lumbricoides</name>
    <name type="common">Giant roundworm</name>
    <dbReference type="NCBI Taxonomy" id="6252"/>
    <lineage>
        <taxon>Eukaryota</taxon>
        <taxon>Metazoa</taxon>
        <taxon>Ecdysozoa</taxon>
        <taxon>Nematoda</taxon>
        <taxon>Chromadorea</taxon>
        <taxon>Rhabditida</taxon>
        <taxon>Spirurina</taxon>
        <taxon>Ascaridomorpha</taxon>
        <taxon>Ascaridoidea</taxon>
        <taxon>Ascarididae</taxon>
        <taxon>Ascaris</taxon>
    </lineage>
</organism>
<proteinExistence type="predicted"/>
<dbReference type="AlphaFoldDB" id="A0A0M3IS20"/>
<feature type="transmembrane region" description="Helical" evidence="1">
    <location>
        <begin position="35"/>
        <end position="54"/>
    </location>
</feature>
<dbReference type="Proteomes" id="UP000036681">
    <property type="component" value="Unplaced"/>
</dbReference>
<protein>
    <submittedName>
        <fullName evidence="3">Ovule protein</fullName>
    </submittedName>
</protein>
<evidence type="ECO:0000256" key="1">
    <source>
        <dbReference type="SAM" id="Phobius"/>
    </source>
</evidence>
<name>A0A0M3IS20_ASCLU</name>
<keyword evidence="1" id="KW-1133">Transmembrane helix</keyword>
<accession>A0A0M3IS20</accession>
<keyword evidence="1" id="KW-0812">Transmembrane</keyword>
<evidence type="ECO:0000313" key="3">
    <source>
        <dbReference type="WBParaSite" id="ALUE_0002154801-mRNA-1"/>
    </source>
</evidence>
<sequence length="128" mass="15199">MEQASQTFSSMMHTVSFALLCSRSVYYDKDNYKKLSAFFFFWIFVAFSSTARLIDLFHRYKYCALAPTVFNISESLFRLIDIGTNRIMESTICQMSQCFCLFFPPEFAFPEVRLLILLRRRSRERPFT</sequence>
<keyword evidence="2" id="KW-1185">Reference proteome</keyword>
<dbReference type="WBParaSite" id="ALUE_0002154801-mRNA-1">
    <property type="protein sequence ID" value="ALUE_0002154801-mRNA-1"/>
    <property type="gene ID" value="ALUE_0002154801"/>
</dbReference>